<evidence type="ECO:0000313" key="2">
    <source>
        <dbReference type="EMBL" id="KAK3338795.1"/>
    </source>
</evidence>
<protein>
    <submittedName>
        <fullName evidence="2">Uncharacterized protein</fullName>
    </submittedName>
</protein>
<reference evidence="2" key="1">
    <citation type="journal article" date="2023" name="Mol. Phylogenet. Evol.">
        <title>Genome-scale phylogeny and comparative genomics of the fungal order Sordariales.</title>
        <authorList>
            <person name="Hensen N."/>
            <person name="Bonometti L."/>
            <person name="Westerberg I."/>
            <person name="Brannstrom I.O."/>
            <person name="Guillou S."/>
            <person name="Cros-Aarteil S."/>
            <person name="Calhoun S."/>
            <person name="Haridas S."/>
            <person name="Kuo A."/>
            <person name="Mondo S."/>
            <person name="Pangilinan J."/>
            <person name="Riley R."/>
            <person name="LaButti K."/>
            <person name="Andreopoulos B."/>
            <person name="Lipzen A."/>
            <person name="Chen C."/>
            <person name="Yan M."/>
            <person name="Daum C."/>
            <person name="Ng V."/>
            <person name="Clum A."/>
            <person name="Steindorff A."/>
            <person name="Ohm R.A."/>
            <person name="Martin F."/>
            <person name="Silar P."/>
            <person name="Natvig D.O."/>
            <person name="Lalanne C."/>
            <person name="Gautier V."/>
            <person name="Ament-Velasquez S.L."/>
            <person name="Kruys A."/>
            <person name="Hutchinson M.I."/>
            <person name="Powell A.J."/>
            <person name="Barry K."/>
            <person name="Miller A.N."/>
            <person name="Grigoriev I.V."/>
            <person name="Debuchy R."/>
            <person name="Gladieux P."/>
            <person name="Hiltunen Thoren M."/>
            <person name="Johannesson H."/>
        </authorList>
    </citation>
    <scope>NUCLEOTIDE SEQUENCE</scope>
    <source>
        <strain evidence="2">CBS 560.94</strain>
    </source>
</reference>
<feature type="region of interest" description="Disordered" evidence="1">
    <location>
        <begin position="71"/>
        <end position="100"/>
    </location>
</feature>
<feature type="region of interest" description="Disordered" evidence="1">
    <location>
        <begin position="611"/>
        <end position="636"/>
    </location>
</feature>
<feature type="compositionally biased region" description="Basic and acidic residues" evidence="1">
    <location>
        <begin position="183"/>
        <end position="192"/>
    </location>
</feature>
<feature type="compositionally biased region" description="Basic and acidic residues" evidence="1">
    <location>
        <begin position="164"/>
        <end position="174"/>
    </location>
</feature>
<dbReference type="RefSeq" id="XP_062678155.1">
    <property type="nucleotide sequence ID" value="XM_062829822.1"/>
</dbReference>
<feature type="compositionally biased region" description="Acidic residues" evidence="1">
    <location>
        <begin position="692"/>
        <end position="705"/>
    </location>
</feature>
<feature type="region of interest" description="Disordered" evidence="1">
    <location>
        <begin position="164"/>
        <end position="203"/>
    </location>
</feature>
<dbReference type="EMBL" id="JAUEPP010000007">
    <property type="protein sequence ID" value="KAK3338795.1"/>
    <property type="molecule type" value="Genomic_DNA"/>
</dbReference>
<dbReference type="Proteomes" id="UP001278500">
    <property type="component" value="Unassembled WGS sequence"/>
</dbReference>
<evidence type="ECO:0000313" key="3">
    <source>
        <dbReference type="Proteomes" id="UP001278500"/>
    </source>
</evidence>
<feature type="compositionally biased region" description="Polar residues" evidence="1">
    <location>
        <begin position="558"/>
        <end position="567"/>
    </location>
</feature>
<comment type="caution">
    <text evidence="2">The sequence shown here is derived from an EMBL/GenBank/DDBJ whole genome shotgun (WGS) entry which is preliminary data.</text>
</comment>
<evidence type="ECO:0000256" key="1">
    <source>
        <dbReference type="SAM" id="MobiDB-lite"/>
    </source>
</evidence>
<name>A0AAE0MPI9_9PEZI</name>
<dbReference type="AlphaFoldDB" id="A0AAE0MPI9"/>
<sequence length="705" mass="77658">MSGFGTTGVRPSNDVHIEDRLITASLILACLSLAGSHSRLLPSAAAIVDEAVVVQIVAVIALRPIPTPTDMANPLHTGNSRPHGGTYSPAKKTNEKTNATRNTKNAVGCRVLRGSQQAFTLRTSHVPQRPKPTSAELRAMRRRALATRAASPSTLGKWKRAVDDVSGNHEHQSTDEVASPESSKTEDPEGNKTETPATTPVGAAQTYISGMTVAFGKYDEGADADGPDNGDPNDAVTPPIMKSWTEVLGMDMPQVLVANIPKIMKDARGKDHENDYWQMLDEFFAFMTSHLRRSVPNVAPTCRGYQVEDRGLSTTHDHVDIPDFATFHDALAQDHPFRRLYTAHSYFAVIAYDWVRLMAEAGAIETAVASVGQYRPIIRNIAQNGPLNQNVPTETEYLAVNEWSRRLEVERIKARHGFNQPQLADYPEDAASQRALVEKLQAAAVNEADIIDRLQYANGRINPVIKEKREMWSMSLSMFGWSAMRTMRDMQLGIPGDGISIFTTDFVYHKYDSFMGRFKDVKQLFRNCKTAVTNTQDAPIQVRNAANPVEELKRKQTNKNTNATRNLEQAAGRRALRGQSNQNQQPPAADGEMPPQPSKVQLRAMHREALASRPLPPSYLGKQKPAVDDVEGSKEDDDVPIVKRALTGRALLIKSSAGPVLDKEPFDYGGSDADNNSNVYNDMQDDGHLDPDVDLDSDDNLGFDD</sequence>
<keyword evidence="3" id="KW-1185">Reference proteome</keyword>
<proteinExistence type="predicted"/>
<feature type="region of interest" description="Disordered" evidence="1">
    <location>
        <begin position="218"/>
        <end position="237"/>
    </location>
</feature>
<dbReference type="GeneID" id="87866976"/>
<organism evidence="2 3">
    <name type="scientific">Neurospora tetraspora</name>
    <dbReference type="NCBI Taxonomy" id="94610"/>
    <lineage>
        <taxon>Eukaryota</taxon>
        <taxon>Fungi</taxon>
        <taxon>Dikarya</taxon>
        <taxon>Ascomycota</taxon>
        <taxon>Pezizomycotina</taxon>
        <taxon>Sordariomycetes</taxon>
        <taxon>Sordariomycetidae</taxon>
        <taxon>Sordariales</taxon>
        <taxon>Sordariaceae</taxon>
        <taxon>Neurospora</taxon>
    </lineage>
</organism>
<gene>
    <name evidence="2" type="ORF">B0H65DRAFT_551577</name>
</gene>
<feature type="region of interest" description="Disordered" evidence="1">
    <location>
        <begin position="653"/>
        <end position="705"/>
    </location>
</feature>
<feature type="region of interest" description="Disordered" evidence="1">
    <location>
        <begin position="544"/>
        <end position="598"/>
    </location>
</feature>
<accession>A0AAE0MPI9</accession>
<reference evidence="2" key="2">
    <citation type="submission" date="2023-06" db="EMBL/GenBank/DDBJ databases">
        <authorList>
            <consortium name="Lawrence Berkeley National Laboratory"/>
            <person name="Haridas S."/>
            <person name="Hensen N."/>
            <person name="Bonometti L."/>
            <person name="Westerberg I."/>
            <person name="Brannstrom I.O."/>
            <person name="Guillou S."/>
            <person name="Cros-Aarteil S."/>
            <person name="Calhoun S."/>
            <person name="Kuo A."/>
            <person name="Mondo S."/>
            <person name="Pangilinan J."/>
            <person name="Riley R."/>
            <person name="Labutti K."/>
            <person name="Andreopoulos B."/>
            <person name="Lipzen A."/>
            <person name="Chen C."/>
            <person name="Yanf M."/>
            <person name="Daum C."/>
            <person name="Ng V."/>
            <person name="Clum A."/>
            <person name="Steindorff A."/>
            <person name="Ohm R."/>
            <person name="Martin F."/>
            <person name="Silar P."/>
            <person name="Natvig D."/>
            <person name="Lalanne C."/>
            <person name="Gautier V."/>
            <person name="Ament-Velasquez S.L."/>
            <person name="Kruys A."/>
            <person name="Hutchinson M.I."/>
            <person name="Powell A.J."/>
            <person name="Barry K."/>
            <person name="Miller A.N."/>
            <person name="Grigoriev I.V."/>
            <person name="Debuchy R."/>
            <person name="Gladieux P."/>
            <person name="Thoren M.H."/>
            <person name="Johannesson H."/>
        </authorList>
    </citation>
    <scope>NUCLEOTIDE SEQUENCE</scope>
    <source>
        <strain evidence="2">CBS 560.94</strain>
    </source>
</reference>